<dbReference type="FunFam" id="1.10.10.10:FF:000048">
    <property type="entry name" value="Pyruvate dehydrogenase complex transcriptional repressor"/>
    <property type="match status" value="1"/>
</dbReference>
<keyword evidence="2" id="KW-0805">Transcription regulation</keyword>
<dbReference type="PANTHER" id="PTHR43537:SF34">
    <property type="entry name" value="PYRUVATE DEHYDROGENASE COMPLEX REPRESSOR"/>
    <property type="match status" value="1"/>
</dbReference>
<dbReference type="Pfam" id="PF00392">
    <property type="entry name" value="GntR"/>
    <property type="match status" value="1"/>
</dbReference>
<dbReference type="PRINTS" id="PR00035">
    <property type="entry name" value="HTHGNTR"/>
</dbReference>
<feature type="domain" description="HTH gntR-type" evidence="7">
    <location>
        <begin position="9"/>
        <end position="77"/>
    </location>
</feature>
<proteinExistence type="predicted"/>
<dbReference type="InterPro" id="IPR000524">
    <property type="entry name" value="Tscrpt_reg_HTH_GntR"/>
</dbReference>
<dbReference type="Gene3D" id="1.10.10.10">
    <property type="entry name" value="Winged helix-like DNA-binding domain superfamily/Winged helix DNA-binding domain"/>
    <property type="match status" value="1"/>
</dbReference>
<keyword evidence="9" id="KW-1185">Reference proteome</keyword>
<organism evidence="8 9">
    <name type="scientific">Salinicola socius</name>
    <dbReference type="NCBI Taxonomy" id="404433"/>
    <lineage>
        <taxon>Bacteria</taxon>
        <taxon>Pseudomonadati</taxon>
        <taxon>Pseudomonadota</taxon>
        <taxon>Gammaproteobacteria</taxon>
        <taxon>Oceanospirillales</taxon>
        <taxon>Halomonadaceae</taxon>
        <taxon>Salinicola</taxon>
    </lineage>
</organism>
<evidence type="ECO:0000313" key="9">
    <source>
        <dbReference type="Proteomes" id="UP000186878"/>
    </source>
</evidence>
<evidence type="ECO:0000256" key="3">
    <source>
        <dbReference type="ARBA" id="ARBA00023125"/>
    </source>
</evidence>
<dbReference type="CDD" id="cd07377">
    <property type="entry name" value="WHTH_GntR"/>
    <property type="match status" value="1"/>
</dbReference>
<comment type="function">
    <text evidence="5">Transcriptional repressor for the pyruvate dehydrogenase complex genes aceEF and lpd.</text>
</comment>
<evidence type="ECO:0000256" key="6">
    <source>
        <dbReference type="ARBA" id="ARBA00039592"/>
    </source>
</evidence>
<dbReference type="InterPro" id="IPR036390">
    <property type="entry name" value="WH_DNA-bd_sf"/>
</dbReference>
<dbReference type="InterPro" id="IPR036388">
    <property type="entry name" value="WH-like_DNA-bd_sf"/>
</dbReference>
<evidence type="ECO:0000256" key="2">
    <source>
        <dbReference type="ARBA" id="ARBA00023015"/>
    </source>
</evidence>
<dbReference type="SMART" id="SM00345">
    <property type="entry name" value="HTH_GNTR"/>
    <property type="match status" value="1"/>
</dbReference>
<evidence type="ECO:0000256" key="4">
    <source>
        <dbReference type="ARBA" id="ARBA00023163"/>
    </source>
</evidence>
<accession>A0A1Q8SRM3</accession>
<dbReference type="PROSITE" id="PS50949">
    <property type="entry name" value="HTH_GNTR"/>
    <property type="match status" value="1"/>
</dbReference>
<gene>
    <name evidence="8" type="primary">pdhR</name>
    <name evidence="8" type="ORF">BTW07_11040</name>
</gene>
<dbReference type="EMBL" id="MSDO01000016">
    <property type="protein sequence ID" value="OLO04084.1"/>
    <property type="molecule type" value="Genomic_DNA"/>
</dbReference>
<dbReference type="SMART" id="SM00895">
    <property type="entry name" value="FCD"/>
    <property type="match status" value="1"/>
</dbReference>
<comment type="caution">
    <text evidence="8">The sequence shown here is derived from an EMBL/GenBank/DDBJ whole genome shotgun (WGS) entry which is preliminary data.</text>
</comment>
<dbReference type="InterPro" id="IPR011711">
    <property type="entry name" value="GntR_C"/>
</dbReference>
<dbReference type="PANTHER" id="PTHR43537">
    <property type="entry name" value="TRANSCRIPTIONAL REGULATOR, GNTR FAMILY"/>
    <property type="match status" value="1"/>
</dbReference>
<dbReference type="Proteomes" id="UP000186878">
    <property type="component" value="Unassembled WGS sequence"/>
</dbReference>
<protein>
    <recommendedName>
        <fullName evidence="6">Pyruvate dehydrogenase complex repressor</fullName>
    </recommendedName>
</protein>
<evidence type="ECO:0000313" key="8">
    <source>
        <dbReference type="EMBL" id="OLO04084.1"/>
    </source>
</evidence>
<dbReference type="SUPFAM" id="SSF46785">
    <property type="entry name" value="Winged helix' DNA-binding domain"/>
    <property type="match status" value="1"/>
</dbReference>
<keyword evidence="3" id="KW-0238">DNA-binding</keyword>
<reference evidence="8 9" key="1">
    <citation type="submission" date="2016-12" db="EMBL/GenBank/DDBJ databases">
        <title>Draft genome sequences of strains Salinicola socius SMB35, Salinicola sp. MH3R3-1 and Chromohalobacter sp. SMB17 from the Verkhnekamsk potash mining region of Russia.</title>
        <authorList>
            <person name="Mavrodi D.V."/>
            <person name="Olsson B.E."/>
            <person name="Korsakova E.S."/>
            <person name="Pyankova A."/>
            <person name="Mavrodi O.V."/>
            <person name="Plotnikova E.G."/>
        </authorList>
    </citation>
    <scope>NUCLEOTIDE SEQUENCE [LARGE SCALE GENOMIC DNA]</scope>
    <source>
        <strain evidence="8 9">SMB35</strain>
    </source>
</reference>
<dbReference type="AlphaFoldDB" id="A0A1Q8SRM3"/>
<dbReference type="GO" id="GO:0003700">
    <property type="term" value="F:DNA-binding transcription factor activity"/>
    <property type="evidence" value="ECO:0007669"/>
    <property type="project" value="InterPro"/>
</dbReference>
<keyword evidence="4" id="KW-0804">Transcription</keyword>
<dbReference type="STRING" id="404433.BTW07_11040"/>
<name>A0A1Q8SRM3_9GAMM</name>
<dbReference type="OrthoDB" id="5450856at2"/>
<dbReference type="Gene3D" id="1.20.120.530">
    <property type="entry name" value="GntR ligand-binding domain-like"/>
    <property type="match status" value="1"/>
</dbReference>
<dbReference type="SUPFAM" id="SSF48008">
    <property type="entry name" value="GntR ligand-binding domain-like"/>
    <property type="match status" value="1"/>
</dbReference>
<evidence type="ECO:0000256" key="1">
    <source>
        <dbReference type="ARBA" id="ARBA00022491"/>
    </source>
</evidence>
<evidence type="ECO:0000256" key="5">
    <source>
        <dbReference type="ARBA" id="ARBA00037357"/>
    </source>
</evidence>
<evidence type="ECO:0000259" key="7">
    <source>
        <dbReference type="PROSITE" id="PS50949"/>
    </source>
</evidence>
<dbReference type="Pfam" id="PF07729">
    <property type="entry name" value="FCD"/>
    <property type="match status" value="1"/>
</dbReference>
<dbReference type="RefSeq" id="WP_075570236.1">
    <property type="nucleotide sequence ID" value="NZ_MSDO01000016.1"/>
</dbReference>
<dbReference type="InterPro" id="IPR008920">
    <property type="entry name" value="TF_FadR/GntR_C"/>
</dbReference>
<sequence length="262" mass="29679">MAYPSVRQPRLADVITERLEAMILEGSLKPGHRLPAERELAERFGVSRPSLREAIQKLAARGLLTSRQGGGTYVSERLADSYGDPMLEILSRHDEFQLDVLEFRDAMEGITAYHAAMRATPADKEMLQRRFEALDKSYRDPDQQSDPLREAKADAAFHLSIAEAAHNVLMLHTIRGLFHLLEKSIVGNLAHLFERPNARQLLMAQHRGLLEAIQDGRAEDARTLAHEHLDYVKTGLMDLQRAESRARRAERRSQLLGDPHPR</sequence>
<dbReference type="GO" id="GO:0003677">
    <property type="term" value="F:DNA binding"/>
    <property type="evidence" value="ECO:0007669"/>
    <property type="project" value="UniProtKB-KW"/>
</dbReference>
<keyword evidence="1" id="KW-0678">Repressor</keyword>